<dbReference type="Proteomes" id="UP001140091">
    <property type="component" value="Unassembled WGS sequence"/>
</dbReference>
<gene>
    <name evidence="1" type="ORF">H1R20_g15909</name>
</gene>
<evidence type="ECO:0000313" key="1">
    <source>
        <dbReference type="EMBL" id="KAJ2921187.1"/>
    </source>
</evidence>
<feature type="non-terminal residue" evidence="1">
    <location>
        <position position="41"/>
    </location>
</feature>
<reference evidence="1" key="1">
    <citation type="submission" date="2022-06" db="EMBL/GenBank/DDBJ databases">
        <title>Genome Sequence of Candolleomyces eurysporus.</title>
        <authorList>
            <person name="Buettner E."/>
        </authorList>
    </citation>
    <scope>NUCLEOTIDE SEQUENCE</scope>
    <source>
        <strain evidence="1">VTCC 930004</strain>
    </source>
</reference>
<comment type="caution">
    <text evidence="1">The sequence shown here is derived from an EMBL/GenBank/DDBJ whole genome shotgun (WGS) entry which is preliminary data.</text>
</comment>
<name>A0A9W8M907_9AGAR</name>
<proteinExistence type="predicted"/>
<evidence type="ECO:0000313" key="2">
    <source>
        <dbReference type="Proteomes" id="UP001140091"/>
    </source>
</evidence>
<keyword evidence="2" id="KW-1185">Reference proteome</keyword>
<protein>
    <submittedName>
        <fullName evidence="1">Uncharacterized protein</fullName>
    </submittedName>
</protein>
<dbReference type="OrthoDB" id="3261737at2759"/>
<sequence>MLLPVNAGRGPPIVWPAPFGRDLTKEEVCIQKLNTSTGPSP</sequence>
<organism evidence="1 2">
    <name type="scientific">Candolleomyces eurysporus</name>
    <dbReference type="NCBI Taxonomy" id="2828524"/>
    <lineage>
        <taxon>Eukaryota</taxon>
        <taxon>Fungi</taxon>
        <taxon>Dikarya</taxon>
        <taxon>Basidiomycota</taxon>
        <taxon>Agaricomycotina</taxon>
        <taxon>Agaricomycetes</taxon>
        <taxon>Agaricomycetidae</taxon>
        <taxon>Agaricales</taxon>
        <taxon>Agaricineae</taxon>
        <taxon>Psathyrellaceae</taxon>
        <taxon>Candolleomyces</taxon>
    </lineage>
</organism>
<dbReference type="EMBL" id="JANBPK010001656">
    <property type="protein sequence ID" value="KAJ2921187.1"/>
    <property type="molecule type" value="Genomic_DNA"/>
</dbReference>
<dbReference type="AlphaFoldDB" id="A0A9W8M907"/>
<accession>A0A9W8M907</accession>